<dbReference type="EMBL" id="CP053697">
    <property type="protein sequence ID" value="QKE65624.1"/>
    <property type="molecule type" value="Genomic_DNA"/>
</dbReference>
<dbReference type="Proteomes" id="UP000501379">
    <property type="component" value="Chromosome"/>
</dbReference>
<name>A0A6M8F9S6_9GAMM</name>
<organism evidence="2 3">
    <name type="scientific">Aquipseudomonas campi</name>
    <dbReference type="NCBI Taxonomy" id="2731681"/>
    <lineage>
        <taxon>Bacteria</taxon>
        <taxon>Pseudomonadati</taxon>
        <taxon>Pseudomonadota</taxon>
        <taxon>Gammaproteobacteria</taxon>
        <taxon>Pseudomonadales</taxon>
        <taxon>Pseudomonadaceae</taxon>
        <taxon>Aquipseudomonas</taxon>
    </lineage>
</organism>
<keyword evidence="3" id="KW-1185">Reference proteome</keyword>
<feature type="compositionally biased region" description="Gly residues" evidence="1">
    <location>
        <begin position="112"/>
        <end position="124"/>
    </location>
</feature>
<accession>A0A6M8F9S6</accession>
<dbReference type="KEGG" id="pcam:HNE05_00345"/>
<evidence type="ECO:0000313" key="3">
    <source>
        <dbReference type="Proteomes" id="UP000501379"/>
    </source>
</evidence>
<evidence type="ECO:0000256" key="1">
    <source>
        <dbReference type="SAM" id="MobiDB-lite"/>
    </source>
</evidence>
<reference evidence="2" key="1">
    <citation type="submission" date="2020-07" db="EMBL/GenBank/DDBJ databases">
        <title>Nitrate ammonifying Pseudomonas campi sp. nov. isolated from German agricultural grassland.</title>
        <authorList>
            <person name="Timsy T."/>
            <person name="Ulrich A."/>
            <person name="Spanner T."/>
            <person name="Foesel B."/>
            <person name="Kolb S."/>
            <person name="Horn M.A."/>
            <person name="Behrendt U."/>
        </authorList>
    </citation>
    <scope>NUCLEOTIDE SEQUENCE</scope>
    <source>
        <strain evidence="2">S1-A32-2</strain>
    </source>
</reference>
<gene>
    <name evidence="2" type="ORF">HNE05_00345</name>
</gene>
<protein>
    <submittedName>
        <fullName evidence="2">Uncharacterized protein</fullName>
    </submittedName>
</protein>
<feature type="region of interest" description="Disordered" evidence="1">
    <location>
        <begin position="102"/>
        <end position="124"/>
    </location>
</feature>
<evidence type="ECO:0000313" key="2">
    <source>
        <dbReference type="EMBL" id="QKE65624.1"/>
    </source>
</evidence>
<proteinExistence type="predicted"/>
<sequence length="124" mass="13458">MKVEQQDGQLLIWGSWETNKGYVAPGTNAVEIRCDLASARCTEAYASILHHTEGEDIEAQVFSYVVQTWTETKMQAVADQAMGCLDRRLLVDLTTQQARLEWSPGPEAGCEGDTGGAVLGGDPL</sequence>
<dbReference type="AlphaFoldDB" id="A0A6M8F9S6"/>